<protein>
    <submittedName>
        <fullName evidence="3">Uncharacterized protein</fullName>
    </submittedName>
</protein>
<name>A0A6M3LUK8_9ZZZZ</name>
<sequence length="279" mass="31614">MLDEDEKNKGAVMAAIRCGESDIQIRSKFKISTGTLTAIKTEYEKIKNQLDDLRTVSEIVEELQCSEEFVEEVRRIIETDVETLFKEVVAPPEQQQQKTKPQGKKESRAKGIDKNLKKTGEEQTAAVLVGDAGDIAKEVAIQRQDLGKFVMEVMGTVAMQFGYKDLKVFLRDDVFDFWLKYQGRIREMEALIEELKIINQHLQDAIERDMIGLYIAKCLDRITVSAMIGGGELDPDKLYAYKKVLLTDPVFLKQLYDVIHNVPADSGKLKEGEVEAYAT</sequence>
<organism evidence="3">
    <name type="scientific">viral metagenome</name>
    <dbReference type="NCBI Taxonomy" id="1070528"/>
    <lineage>
        <taxon>unclassified sequences</taxon>
        <taxon>metagenomes</taxon>
        <taxon>organismal metagenomes</taxon>
    </lineage>
</organism>
<feature type="compositionally biased region" description="Basic and acidic residues" evidence="2">
    <location>
        <begin position="103"/>
        <end position="113"/>
    </location>
</feature>
<feature type="region of interest" description="Disordered" evidence="2">
    <location>
        <begin position="91"/>
        <end position="113"/>
    </location>
</feature>
<dbReference type="EMBL" id="MT143623">
    <property type="protein sequence ID" value="QJA99027.1"/>
    <property type="molecule type" value="Genomic_DNA"/>
</dbReference>
<accession>A0A6M3LUK8</accession>
<proteinExistence type="predicted"/>
<evidence type="ECO:0000256" key="2">
    <source>
        <dbReference type="SAM" id="MobiDB-lite"/>
    </source>
</evidence>
<evidence type="ECO:0000256" key="1">
    <source>
        <dbReference type="SAM" id="Coils"/>
    </source>
</evidence>
<keyword evidence="1" id="KW-0175">Coiled coil</keyword>
<gene>
    <name evidence="3" type="ORF">MM171A01390_0012</name>
</gene>
<feature type="compositionally biased region" description="Low complexity" evidence="2">
    <location>
        <begin position="91"/>
        <end position="100"/>
    </location>
</feature>
<feature type="coiled-coil region" evidence="1">
    <location>
        <begin position="36"/>
        <end position="63"/>
    </location>
</feature>
<dbReference type="AlphaFoldDB" id="A0A6M3LUK8"/>
<reference evidence="3" key="1">
    <citation type="submission" date="2020-03" db="EMBL/GenBank/DDBJ databases">
        <title>The deep terrestrial virosphere.</title>
        <authorList>
            <person name="Holmfeldt K."/>
            <person name="Nilsson E."/>
            <person name="Simone D."/>
            <person name="Lopez-Fernandez M."/>
            <person name="Wu X."/>
            <person name="de Brujin I."/>
            <person name="Lundin D."/>
            <person name="Andersson A."/>
            <person name="Bertilsson S."/>
            <person name="Dopson M."/>
        </authorList>
    </citation>
    <scope>NUCLEOTIDE SEQUENCE</scope>
    <source>
        <strain evidence="3">MM171A01390</strain>
    </source>
</reference>
<evidence type="ECO:0000313" key="3">
    <source>
        <dbReference type="EMBL" id="QJA99027.1"/>
    </source>
</evidence>